<protein>
    <submittedName>
        <fullName evidence="5">Ankyrin repeat protein, putative</fullName>
    </submittedName>
</protein>
<proteinExistence type="predicted"/>
<reference evidence="5" key="2">
    <citation type="journal article" date="2007" name="Science">
        <title>Draft genome sequence of the sexually transmitted pathogen Trichomonas vaginalis.</title>
        <authorList>
            <person name="Carlton J.M."/>
            <person name="Hirt R.P."/>
            <person name="Silva J.C."/>
            <person name="Delcher A.L."/>
            <person name="Schatz M."/>
            <person name="Zhao Q."/>
            <person name="Wortman J.R."/>
            <person name="Bidwell S.L."/>
            <person name="Alsmark U.C.M."/>
            <person name="Besteiro S."/>
            <person name="Sicheritz-Ponten T."/>
            <person name="Noel C.J."/>
            <person name="Dacks J.B."/>
            <person name="Foster P.G."/>
            <person name="Simillion C."/>
            <person name="Van de Peer Y."/>
            <person name="Miranda-Saavedra D."/>
            <person name="Barton G.J."/>
            <person name="Westrop G.D."/>
            <person name="Mueller S."/>
            <person name="Dessi D."/>
            <person name="Fiori P.L."/>
            <person name="Ren Q."/>
            <person name="Paulsen I."/>
            <person name="Zhang H."/>
            <person name="Bastida-Corcuera F.D."/>
            <person name="Simoes-Barbosa A."/>
            <person name="Brown M.T."/>
            <person name="Hayes R.D."/>
            <person name="Mukherjee M."/>
            <person name="Okumura C.Y."/>
            <person name="Schneider R."/>
            <person name="Smith A.J."/>
            <person name="Vanacova S."/>
            <person name="Villalvazo M."/>
            <person name="Haas B.J."/>
            <person name="Pertea M."/>
            <person name="Feldblyum T.V."/>
            <person name="Utterback T.R."/>
            <person name="Shu C.L."/>
            <person name="Osoegawa K."/>
            <person name="de Jong P.J."/>
            <person name="Hrdy I."/>
            <person name="Horvathova L."/>
            <person name="Zubacova Z."/>
            <person name="Dolezal P."/>
            <person name="Malik S.B."/>
            <person name="Logsdon J.M. Jr."/>
            <person name="Henze K."/>
            <person name="Gupta A."/>
            <person name="Wang C.C."/>
            <person name="Dunne R.L."/>
            <person name="Upcroft J.A."/>
            <person name="Upcroft P."/>
            <person name="White O."/>
            <person name="Salzberg S.L."/>
            <person name="Tang P."/>
            <person name="Chiu C.-H."/>
            <person name="Lee Y.-S."/>
            <person name="Embley T.M."/>
            <person name="Coombs G.H."/>
            <person name="Mottram J.C."/>
            <person name="Tachezy J."/>
            <person name="Fraser-Liggett C.M."/>
            <person name="Johnson P.J."/>
        </authorList>
    </citation>
    <scope>NUCLEOTIDE SEQUENCE [LARGE SCALE GENOMIC DNA]</scope>
    <source>
        <strain evidence="5">G3</strain>
    </source>
</reference>
<evidence type="ECO:0000256" key="1">
    <source>
        <dbReference type="ARBA" id="ARBA00022737"/>
    </source>
</evidence>
<evidence type="ECO:0000256" key="2">
    <source>
        <dbReference type="ARBA" id="ARBA00023043"/>
    </source>
</evidence>
<dbReference type="AlphaFoldDB" id="A2EWZ1"/>
<dbReference type="Pfam" id="PF00023">
    <property type="entry name" value="Ank"/>
    <property type="match status" value="1"/>
</dbReference>
<evidence type="ECO:0000256" key="3">
    <source>
        <dbReference type="PROSITE-ProRule" id="PRU00023"/>
    </source>
</evidence>
<keyword evidence="2 3" id="KW-0040">ANK repeat</keyword>
<name>A2EWZ1_TRIV3</name>
<dbReference type="PANTHER" id="PTHR24124:SF14">
    <property type="entry name" value="CHROMOSOME UNDETERMINED SCAFFOLD_25, WHOLE GENOME SHOTGUN SEQUENCE"/>
    <property type="match status" value="1"/>
</dbReference>
<reference evidence="5" key="1">
    <citation type="submission" date="2006-10" db="EMBL/GenBank/DDBJ databases">
        <authorList>
            <person name="Amadeo P."/>
            <person name="Zhao Q."/>
            <person name="Wortman J."/>
            <person name="Fraser-Liggett C."/>
            <person name="Carlton J."/>
        </authorList>
    </citation>
    <scope>NUCLEOTIDE SEQUENCE</scope>
    <source>
        <strain evidence="5">G3</strain>
    </source>
</reference>
<dbReference type="SMART" id="SM00248">
    <property type="entry name" value="ANK"/>
    <property type="match status" value="8"/>
</dbReference>
<sequence>MHDQINEFKEYIINHPVDEIRLPIFVFNYYPAIDFAAFYGSVNIFYFLLSNCGSKITDDTLHYSVIGGNTDIINECLKVFPVDKLCYKYAIETHNHKFLEYLFGQQDFNIELIHDYYWVPDYRYGFPRLVEFQNLKFMFLLYEKDKNSTIPWCSAFPQAIEILNDKELDLSIVDYRKTSILHYAVHFDDNKEVIELLLSRGVDINSKDKFNKTALHYAVTNKCKGIVELLCKHGIDINAKDRKNKTALYYAAKLNLIEIAELLLSHNADINIKEIRGRTAIDIAVKRNCKASLEILLSHNSDINNNAKDDKNNNKPALHTTAIYGHRDIVETLLSHGADINAKDNENKTALHYAVQHKYTEIVKLLCSHGIDINATDSNNRTALHYAAANFGMEIIKILLSFGADVNIKDINNKTAGQIALDIPFPSIARLLLPKTEFSDYSEEDEEDN</sequence>
<dbReference type="OrthoDB" id="4772757at2759"/>
<dbReference type="eggNOG" id="KOG4177">
    <property type="taxonomic scope" value="Eukaryota"/>
</dbReference>
<feature type="repeat" description="ANK" evidence="3">
    <location>
        <begin position="243"/>
        <end position="275"/>
    </location>
</feature>
<accession>A2EWZ1</accession>
<dbReference type="RefSeq" id="XP_001315056.1">
    <property type="nucleotide sequence ID" value="XM_001315021.1"/>
</dbReference>
<dbReference type="SMR" id="A2EWZ1"/>
<dbReference type="PROSITE" id="PS50088">
    <property type="entry name" value="ANK_REPEAT"/>
    <property type="match status" value="7"/>
</dbReference>
<dbReference type="SUPFAM" id="SSF140860">
    <property type="entry name" value="Pseudo ankyrin repeat-like"/>
    <property type="match status" value="1"/>
</dbReference>
<dbReference type="PANTHER" id="PTHR24124">
    <property type="entry name" value="ANKYRIN REPEAT FAMILY A"/>
    <property type="match status" value="1"/>
</dbReference>
<dbReference type="Proteomes" id="UP000001542">
    <property type="component" value="Unassembled WGS sequence"/>
</dbReference>
<feature type="repeat" description="ANK" evidence="3">
    <location>
        <begin position="210"/>
        <end position="242"/>
    </location>
</feature>
<evidence type="ECO:0000259" key="4">
    <source>
        <dbReference type="Pfam" id="PF11929"/>
    </source>
</evidence>
<dbReference type="KEGG" id="tva:4760673"/>
<dbReference type="Pfam" id="PF12796">
    <property type="entry name" value="Ank_2"/>
    <property type="match status" value="2"/>
</dbReference>
<feature type="repeat" description="ANK" evidence="3">
    <location>
        <begin position="346"/>
        <end position="378"/>
    </location>
</feature>
<dbReference type="EMBL" id="DS113523">
    <property type="protein sequence ID" value="EAY02833.1"/>
    <property type="molecule type" value="Genomic_DNA"/>
</dbReference>
<dbReference type="Pfam" id="PF11929">
    <property type="entry name" value="DUF3447"/>
    <property type="match status" value="1"/>
</dbReference>
<dbReference type="VEuPathDB" id="TrichDB:TVAG_293010"/>
<feature type="repeat" description="ANK" evidence="3">
    <location>
        <begin position="379"/>
        <end position="411"/>
    </location>
</feature>
<feature type="domain" description="DUF3447" evidence="4">
    <location>
        <begin position="54"/>
        <end position="139"/>
    </location>
</feature>
<dbReference type="InterPro" id="IPR036770">
    <property type="entry name" value="Ankyrin_rpt-contain_sf"/>
</dbReference>
<dbReference type="InParanoid" id="A2EWZ1"/>
<gene>
    <name evidence="5" type="ORF">TVAG_293010</name>
</gene>
<organism evidence="5 6">
    <name type="scientific">Trichomonas vaginalis (strain ATCC PRA-98 / G3)</name>
    <dbReference type="NCBI Taxonomy" id="412133"/>
    <lineage>
        <taxon>Eukaryota</taxon>
        <taxon>Metamonada</taxon>
        <taxon>Parabasalia</taxon>
        <taxon>Trichomonadida</taxon>
        <taxon>Trichomonadidae</taxon>
        <taxon>Trichomonas</taxon>
    </lineage>
</organism>
<evidence type="ECO:0000313" key="6">
    <source>
        <dbReference type="Proteomes" id="UP000001542"/>
    </source>
</evidence>
<dbReference type="PROSITE" id="PS50297">
    <property type="entry name" value="ANK_REP_REGION"/>
    <property type="match status" value="6"/>
</dbReference>
<keyword evidence="6" id="KW-1185">Reference proteome</keyword>
<keyword evidence="1" id="KW-0677">Repeat</keyword>
<dbReference type="STRING" id="5722.A2EWZ1"/>
<dbReference type="PRINTS" id="PR01415">
    <property type="entry name" value="ANKYRIN"/>
</dbReference>
<dbReference type="SUPFAM" id="SSF48403">
    <property type="entry name" value="Ankyrin repeat"/>
    <property type="match status" value="1"/>
</dbReference>
<dbReference type="InterPro" id="IPR002110">
    <property type="entry name" value="Ankyrin_rpt"/>
</dbReference>
<dbReference type="InterPro" id="IPR020683">
    <property type="entry name" value="DUF3447"/>
</dbReference>
<dbReference type="VEuPathDB" id="TrichDB:TVAGG3_0267790"/>
<feature type="repeat" description="ANK" evidence="3">
    <location>
        <begin position="276"/>
        <end position="308"/>
    </location>
</feature>
<dbReference type="Gene3D" id="1.25.40.20">
    <property type="entry name" value="Ankyrin repeat-containing domain"/>
    <property type="match status" value="3"/>
</dbReference>
<feature type="repeat" description="ANK" evidence="3">
    <location>
        <begin position="176"/>
        <end position="209"/>
    </location>
</feature>
<feature type="repeat" description="ANK" evidence="3">
    <location>
        <begin position="313"/>
        <end position="345"/>
    </location>
</feature>
<evidence type="ECO:0000313" key="5">
    <source>
        <dbReference type="EMBL" id="EAY02833.1"/>
    </source>
</evidence>